<dbReference type="GO" id="GO:0046872">
    <property type="term" value="F:metal ion binding"/>
    <property type="evidence" value="ECO:0007669"/>
    <property type="project" value="UniProtKB-KW"/>
</dbReference>
<comment type="catalytic activity">
    <reaction evidence="10">
        <text>ITP + H2O = IDP + phosphate + H(+)</text>
        <dbReference type="Rhea" id="RHEA:28330"/>
        <dbReference type="ChEBI" id="CHEBI:15377"/>
        <dbReference type="ChEBI" id="CHEBI:15378"/>
        <dbReference type="ChEBI" id="CHEBI:43474"/>
        <dbReference type="ChEBI" id="CHEBI:58280"/>
        <dbReference type="ChEBI" id="CHEBI:61402"/>
        <dbReference type="EC" id="3.6.1.73"/>
    </reaction>
</comment>
<dbReference type="EC" id="3.6.1.73" evidence="9"/>
<dbReference type="FunFam" id="3.90.950.10:FF:000002">
    <property type="entry name" value="Inosine/xanthosine triphosphatase"/>
    <property type="match status" value="1"/>
</dbReference>
<comment type="catalytic activity">
    <reaction evidence="11">
        <text>XTP + H2O = XDP + phosphate + H(+)</text>
        <dbReference type="Rhea" id="RHEA:28406"/>
        <dbReference type="ChEBI" id="CHEBI:15377"/>
        <dbReference type="ChEBI" id="CHEBI:15378"/>
        <dbReference type="ChEBI" id="CHEBI:43474"/>
        <dbReference type="ChEBI" id="CHEBI:59884"/>
        <dbReference type="ChEBI" id="CHEBI:61314"/>
        <dbReference type="EC" id="3.6.1.73"/>
    </reaction>
</comment>
<keyword evidence="8" id="KW-0464">Manganese</keyword>
<comment type="caution">
    <text evidence="13">The sequence shown here is derived from an EMBL/GenBank/DDBJ whole genome shotgun (WGS) entry which is preliminary data.</text>
</comment>
<organism evidence="13 14">
    <name type="scientific">Naegleria lovaniensis</name>
    <name type="common">Amoeba</name>
    <dbReference type="NCBI Taxonomy" id="51637"/>
    <lineage>
        <taxon>Eukaryota</taxon>
        <taxon>Discoba</taxon>
        <taxon>Heterolobosea</taxon>
        <taxon>Tetramitia</taxon>
        <taxon>Eutetramitia</taxon>
        <taxon>Vahlkampfiidae</taxon>
        <taxon>Naegleria</taxon>
    </lineage>
</organism>
<keyword evidence="7" id="KW-0546">Nucleotide metabolism</keyword>
<dbReference type="RefSeq" id="XP_044547421.1">
    <property type="nucleotide sequence ID" value="XM_044695952.1"/>
</dbReference>
<evidence type="ECO:0000313" key="14">
    <source>
        <dbReference type="Proteomes" id="UP000816034"/>
    </source>
</evidence>
<evidence type="ECO:0000256" key="10">
    <source>
        <dbReference type="ARBA" id="ARBA00048174"/>
    </source>
</evidence>
<keyword evidence="14" id="KW-1185">Reference proteome</keyword>
<protein>
    <recommendedName>
        <fullName evidence="9">inosine/xanthosine triphosphatase</fullName>
        <ecNumber evidence="9">3.6.1.73</ecNumber>
    </recommendedName>
</protein>
<evidence type="ECO:0000256" key="9">
    <source>
        <dbReference type="ARBA" id="ARBA00038901"/>
    </source>
</evidence>
<feature type="domain" description="Non-canonical purine NTP phosphatase/PRRC1" evidence="12">
    <location>
        <begin position="15"/>
        <end position="201"/>
    </location>
</feature>
<evidence type="ECO:0000256" key="2">
    <source>
        <dbReference type="ARBA" id="ARBA00001946"/>
    </source>
</evidence>
<dbReference type="AlphaFoldDB" id="A0AA88GNZ8"/>
<evidence type="ECO:0000256" key="6">
    <source>
        <dbReference type="ARBA" id="ARBA00022842"/>
    </source>
</evidence>
<dbReference type="Proteomes" id="UP000816034">
    <property type="component" value="Unassembled WGS sequence"/>
</dbReference>
<comment type="cofactor">
    <cofactor evidence="1">
        <name>Mn(2+)</name>
        <dbReference type="ChEBI" id="CHEBI:29035"/>
    </cofactor>
</comment>
<dbReference type="InterPro" id="IPR050299">
    <property type="entry name" value="YjjX_NTPase"/>
</dbReference>
<dbReference type="InterPro" id="IPR026533">
    <property type="entry name" value="NTPase/PRRC1"/>
</dbReference>
<evidence type="ECO:0000259" key="12">
    <source>
        <dbReference type="Pfam" id="PF01931"/>
    </source>
</evidence>
<dbReference type="GO" id="GO:0000166">
    <property type="term" value="F:nucleotide binding"/>
    <property type="evidence" value="ECO:0007669"/>
    <property type="project" value="UniProtKB-KW"/>
</dbReference>
<dbReference type="Gene3D" id="3.90.950.10">
    <property type="match status" value="1"/>
</dbReference>
<dbReference type="HAMAP" id="MF_00648">
    <property type="entry name" value="Non_canon_purine_NTPase_YjjX"/>
    <property type="match status" value="1"/>
</dbReference>
<gene>
    <name evidence="13" type="ORF">C9374_006126</name>
</gene>
<dbReference type="GO" id="GO:0103023">
    <property type="term" value="F:ITPase activity"/>
    <property type="evidence" value="ECO:0007669"/>
    <property type="project" value="UniProtKB-EC"/>
</dbReference>
<evidence type="ECO:0000256" key="11">
    <source>
        <dbReference type="ARBA" id="ARBA00048781"/>
    </source>
</evidence>
<proteinExistence type="inferred from homology"/>
<evidence type="ECO:0000256" key="1">
    <source>
        <dbReference type="ARBA" id="ARBA00001936"/>
    </source>
</evidence>
<dbReference type="GeneID" id="68098580"/>
<evidence type="ECO:0000256" key="4">
    <source>
        <dbReference type="ARBA" id="ARBA00022741"/>
    </source>
</evidence>
<evidence type="ECO:0000256" key="7">
    <source>
        <dbReference type="ARBA" id="ARBA00023080"/>
    </source>
</evidence>
<evidence type="ECO:0000256" key="8">
    <source>
        <dbReference type="ARBA" id="ARBA00023211"/>
    </source>
</evidence>
<dbReference type="GO" id="GO:0006772">
    <property type="term" value="P:thiamine metabolic process"/>
    <property type="evidence" value="ECO:0007669"/>
    <property type="project" value="TreeGrafter"/>
</dbReference>
<evidence type="ECO:0000313" key="13">
    <source>
        <dbReference type="EMBL" id="KAG2381742.1"/>
    </source>
</evidence>
<accession>A0AA88GNZ8</accession>
<keyword evidence="3" id="KW-0479">Metal-binding</keyword>
<dbReference type="PANTHER" id="PTHR34699">
    <property type="match status" value="1"/>
</dbReference>
<evidence type="ECO:0000256" key="5">
    <source>
        <dbReference type="ARBA" id="ARBA00022801"/>
    </source>
</evidence>
<dbReference type="SUPFAM" id="SSF52972">
    <property type="entry name" value="ITPase-like"/>
    <property type="match status" value="1"/>
</dbReference>
<dbReference type="InterPro" id="IPR029001">
    <property type="entry name" value="ITPase-like_fam"/>
</dbReference>
<reference evidence="13 14" key="1">
    <citation type="journal article" date="2018" name="BMC Genomics">
        <title>The genome of Naegleria lovaniensis, the basis for a comparative approach to unravel pathogenicity factors of the human pathogenic amoeba N. fowleri.</title>
        <authorList>
            <person name="Liechti N."/>
            <person name="Schurch N."/>
            <person name="Bruggmann R."/>
            <person name="Wittwer M."/>
        </authorList>
    </citation>
    <scope>NUCLEOTIDE SEQUENCE [LARGE SCALE GENOMIC DNA]</scope>
    <source>
        <strain evidence="13 14">ATCC 30569</strain>
    </source>
</reference>
<evidence type="ECO:0000256" key="3">
    <source>
        <dbReference type="ARBA" id="ARBA00022723"/>
    </source>
</evidence>
<keyword evidence="6" id="KW-0460">Magnesium</keyword>
<sequence>MSLTTTPSPVRVVVASTNPVKVNCVKEAFSKVFTPTRNDHTDDSPLVFISMSVPSEVSDQPQTISETLKGATNRAHNARKEFMKRENLSSDDLYHQLIYFVGIEGGIEDEGNYQVVSCACCVVIESISGYVSHAKTSSFYLPPEIVRLLRQGMELGHANDLVFNKTNSKHETGAVGLLSREIVTRSSYYEQALILALIPFMNREMYELDKKHEQ</sequence>
<dbReference type="PANTHER" id="PTHR34699:SF2">
    <property type="entry name" value="NON-CANONICAL PURINE NTP PHOSPHATASE_PRRC1 DOMAIN-CONTAINING PROTEIN"/>
    <property type="match status" value="1"/>
</dbReference>
<keyword evidence="4" id="KW-0547">Nucleotide-binding</keyword>
<dbReference type="GO" id="GO:0009117">
    <property type="term" value="P:nucleotide metabolic process"/>
    <property type="evidence" value="ECO:0007669"/>
    <property type="project" value="UniProtKB-KW"/>
</dbReference>
<name>A0AA88GNZ8_NAELO</name>
<dbReference type="Pfam" id="PF01931">
    <property type="entry name" value="NTPase_I-T"/>
    <property type="match status" value="1"/>
</dbReference>
<comment type="cofactor">
    <cofactor evidence="2">
        <name>Mg(2+)</name>
        <dbReference type="ChEBI" id="CHEBI:18420"/>
    </cofactor>
</comment>
<keyword evidence="5" id="KW-0378">Hydrolase</keyword>
<dbReference type="InterPro" id="IPR002786">
    <property type="entry name" value="Non_canon_purine_NTPase"/>
</dbReference>
<dbReference type="EMBL" id="PYSW02000026">
    <property type="protein sequence ID" value="KAG2381742.1"/>
    <property type="molecule type" value="Genomic_DNA"/>
</dbReference>